<dbReference type="EMBL" id="BAAADO010000003">
    <property type="protein sequence ID" value="GAA0491441.1"/>
    <property type="molecule type" value="Genomic_DNA"/>
</dbReference>
<keyword evidence="3" id="KW-1185">Reference proteome</keyword>
<gene>
    <name evidence="2" type="ORF">GCM10008986_16950</name>
</gene>
<evidence type="ECO:0000313" key="2">
    <source>
        <dbReference type="EMBL" id="GAA0491441.1"/>
    </source>
</evidence>
<accession>A0ABN1B6R4</accession>
<reference evidence="2 3" key="1">
    <citation type="journal article" date="2019" name="Int. J. Syst. Evol. Microbiol.">
        <title>The Global Catalogue of Microorganisms (GCM) 10K type strain sequencing project: providing services to taxonomists for standard genome sequencing and annotation.</title>
        <authorList>
            <consortium name="The Broad Institute Genomics Platform"/>
            <consortium name="The Broad Institute Genome Sequencing Center for Infectious Disease"/>
            <person name="Wu L."/>
            <person name="Ma J."/>
        </authorList>
    </citation>
    <scope>NUCLEOTIDE SEQUENCE [LARGE SCALE GENOMIC DNA]</scope>
    <source>
        <strain evidence="2 3">JCM 12389</strain>
    </source>
</reference>
<dbReference type="RefSeq" id="WP_343839757.1">
    <property type="nucleotide sequence ID" value="NZ_BAAADO010000003.1"/>
</dbReference>
<evidence type="ECO:0000256" key="1">
    <source>
        <dbReference type="SAM" id="MobiDB-lite"/>
    </source>
</evidence>
<sequence>MRKCKTASFDLEDKYETDLLEFAEDQGKFSKYVKRLIAADKEKNSQPTVIQTQNHIQEPQEPETEGDVDSFF</sequence>
<comment type="caution">
    <text evidence="2">The sequence shown here is derived from an EMBL/GenBank/DDBJ whole genome shotgun (WGS) entry which is preliminary data.</text>
</comment>
<proteinExistence type="predicted"/>
<organism evidence="2 3">
    <name type="scientific">Salinibacillus aidingensis</name>
    <dbReference type="NCBI Taxonomy" id="237684"/>
    <lineage>
        <taxon>Bacteria</taxon>
        <taxon>Bacillati</taxon>
        <taxon>Bacillota</taxon>
        <taxon>Bacilli</taxon>
        <taxon>Bacillales</taxon>
        <taxon>Bacillaceae</taxon>
        <taxon>Salinibacillus</taxon>
    </lineage>
</organism>
<feature type="compositionally biased region" description="Polar residues" evidence="1">
    <location>
        <begin position="45"/>
        <end position="57"/>
    </location>
</feature>
<name>A0ABN1B6R4_9BACI</name>
<dbReference type="Proteomes" id="UP001500880">
    <property type="component" value="Unassembled WGS sequence"/>
</dbReference>
<protein>
    <submittedName>
        <fullName evidence="2">Uncharacterized protein</fullName>
    </submittedName>
</protein>
<feature type="compositionally biased region" description="Acidic residues" evidence="1">
    <location>
        <begin position="60"/>
        <end position="72"/>
    </location>
</feature>
<feature type="region of interest" description="Disordered" evidence="1">
    <location>
        <begin position="43"/>
        <end position="72"/>
    </location>
</feature>
<evidence type="ECO:0000313" key="3">
    <source>
        <dbReference type="Proteomes" id="UP001500880"/>
    </source>
</evidence>